<keyword evidence="1" id="KW-1133">Transmembrane helix</keyword>
<keyword evidence="1" id="KW-0812">Transmembrane</keyword>
<keyword evidence="1" id="KW-0472">Membrane</keyword>
<feature type="transmembrane region" description="Helical" evidence="1">
    <location>
        <begin position="20"/>
        <end position="38"/>
    </location>
</feature>
<comment type="caution">
    <text evidence="2">The sequence shown here is derived from an EMBL/GenBank/DDBJ whole genome shotgun (WGS) entry which is preliminary data.</text>
</comment>
<dbReference type="EMBL" id="BKCJ011043517">
    <property type="protein sequence ID" value="GFC73652.1"/>
    <property type="molecule type" value="Genomic_DNA"/>
</dbReference>
<evidence type="ECO:0000313" key="2">
    <source>
        <dbReference type="EMBL" id="GFC73652.1"/>
    </source>
</evidence>
<gene>
    <name evidence="2" type="ORF">Tci_845622</name>
</gene>
<accession>A0A699QPB0</accession>
<sequence>SRVLKRALDKMICKPDDMSYWVSLLVLPLCLLKTFVPMSNLECGSLQLVRETLAELSPQWFDIDEDGIDLSESNIKQCKRKICDGQNEKITGIRTRQDTGRVSPIIIIQ</sequence>
<feature type="non-terminal residue" evidence="2">
    <location>
        <position position="1"/>
    </location>
</feature>
<organism evidence="2">
    <name type="scientific">Tanacetum cinerariifolium</name>
    <name type="common">Dalmatian daisy</name>
    <name type="synonym">Chrysanthemum cinerariifolium</name>
    <dbReference type="NCBI Taxonomy" id="118510"/>
    <lineage>
        <taxon>Eukaryota</taxon>
        <taxon>Viridiplantae</taxon>
        <taxon>Streptophyta</taxon>
        <taxon>Embryophyta</taxon>
        <taxon>Tracheophyta</taxon>
        <taxon>Spermatophyta</taxon>
        <taxon>Magnoliopsida</taxon>
        <taxon>eudicotyledons</taxon>
        <taxon>Gunneridae</taxon>
        <taxon>Pentapetalae</taxon>
        <taxon>asterids</taxon>
        <taxon>campanulids</taxon>
        <taxon>Asterales</taxon>
        <taxon>Asteraceae</taxon>
        <taxon>Asteroideae</taxon>
        <taxon>Anthemideae</taxon>
        <taxon>Anthemidinae</taxon>
        <taxon>Tanacetum</taxon>
    </lineage>
</organism>
<proteinExistence type="predicted"/>
<name>A0A699QPB0_TANCI</name>
<reference evidence="2" key="1">
    <citation type="journal article" date="2019" name="Sci. Rep.">
        <title>Draft genome of Tanacetum cinerariifolium, the natural source of mosquito coil.</title>
        <authorList>
            <person name="Yamashiro T."/>
            <person name="Shiraishi A."/>
            <person name="Satake H."/>
            <person name="Nakayama K."/>
        </authorList>
    </citation>
    <scope>NUCLEOTIDE SEQUENCE</scope>
</reference>
<dbReference type="AlphaFoldDB" id="A0A699QPB0"/>
<evidence type="ECO:0000256" key="1">
    <source>
        <dbReference type="SAM" id="Phobius"/>
    </source>
</evidence>
<protein>
    <submittedName>
        <fullName evidence="2">Uncharacterized protein</fullName>
    </submittedName>
</protein>